<protein>
    <submittedName>
        <fullName evidence="2">Uncharacterized protein</fullName>
    </submittedName>
</protein>
<reference evidence="2 3" key="1">
    <citation type="submission" date="2023-08" db="EMBL/GenBank/DDBJ databases">
        <title>Black Yeasts Isolated from many extreme environments.</title>
        <authorList>
            <person name="Coleine C."/>
            <person name="Stajich J.E."/>
            <person name="Selbmann L."/>
        </authorList>
    </citation>
    <scope>NUCLEOTIDE SEQUENCE [LARGE SCALE GENOMIC DNA]</scope>
    <source>
        <strain evidence="2 3">CCFEE 5885</strain>
    </source>
</reference>
<feature type="compositionally biased region" description="Basic residues" evidence="1">
    <location>
        <begin position="107"/>
        <end position="120"/>
    </location>
</feature>
<dbReference type="Proteomes" id="UP001345013">
    <property type="component" value="Unassembled WGS sequence"/>
</dbReference>
<feature type="compositionally biased region" description="Polar residues" evidence="1">
    <location>
        <begin position="121"/>
        <end position="134"/>
    </location>
</feature>
<organism evidence="2 3">
    <name type="scientific">Lithohypha guttulata</name>
    <dbReference type="NCBI Taxonomy" id="1690604"/>
    <lineage>
        <taxon>Eukaryota</taxon>
        <taxon>Fungi</taxon>
        <taxon>Dikarya</taxon>
        <taxon>Ascomycota</taxon>
        <taxon>Pezizomycotina</taxon>
        <taxon>Eurotiomycetes</taxon>
        <taxon>Chaetothyriomycetidae</taxon>
        <taxon>Chaetothyriales</taxon>
        <taxon>Trichomeriaceae</taxon>
        <taxon>Lithohypha</taxon>
    </lineage>
</organism>
<evidence type="ECO:0000313" key="2">
    <source>
        <dbReference type="EMBL" id="KAK5073340.1"/>
    </source>
</evidence>
<evidence type="ECO:0000313" key="3">
    <source>
        <dbReference type="Proteomes" id="UP001345013"/>
    </source>
</evidence>
<comment type="caution">
    <text evidence="2">The sequence shown here is derived from an EMBL/GenBank/DDBJ whole genome shotgun (WGS) entry which is preliminary data.</text>
</comment>
<feature type="compositionally biased region" description="Basic and acidic residues" evidence="1">
    <location>
        <begin position="139"/>
        <end position="152"/>
    </location>
</feature>
<gene>
    <name evidence="2" type="ORF">LTR24_010336</name>
</gene>
<name>A0ABR0JUK4_9EURO</name>
<keyword evidence="3" id="KW-1185">Reference proteome</keyword>
<feature type="region of interest" description="Disordered" evidence="1">
    <location>
        <begin position="107"/>
        <end position="152"/>
    </location>
</feature>
<proteinExistence type="predicted"/>
<dbReference type="EMBL" id="JAVRRG010000309">
    <property type="protein sequence ID" value="KAK5073340.1"/>
    <property type="molecule type" value="Genomic_DNA"/>
</dbReference>
<accession>A0ABR0JUK4</accession>
<evidence type="ECO:0000256" key="1">
    <source>
        <dbReference type="SAM" id="MobiDB-lite"/>
    </source>
</evidence>
<sequence length="161" mass="18175">MAATVSETISARSHKKDIKRLLELEEPDWWNFTHYGREVHLVMCDESTLWGDMNQEWRAISSNDHKVAIGLMKTSIANGGSNRLQALVKEPHPLIESAICNRLYQARRGRQNSAKKKRKPTSANAEEQSESATNDNEDNDPRAPSDSEDRHHIMAIGALLT</sequence>